<protein>
    <submittedName>
        <fullName evidence="1">Uncharacterized protein</fullName>
    </submittedName>
</protein>
<evidence type="ECO:0000313" key="1">
    <source>
        <dbReference type="EMBL" id="SCB68179.1"/>
    </source>
</evidence>
<accession>A0A1C4D7C3</accession>
<organism evidence="1 2">
    <name type="scientific">Bacillus mycoides</name>
    <dbReference type="NCBI Taxonomy" id="1405"/>
    <lineage>
        <taxon>Bacteria</taxon>
        <taxon>Bacillati</taxon>
        <taxon>Bacillota</taxon>
        <taxon>Bacilli</taxon>
        <taxon>Bacillales</taxon>
        <taxon>Bacillaceae</taxon>
        <taxon>Bacillus</taxon>
        <taxon>Bacillus cereus group</taxon>
    </lineage>
</organism>
<proteinExistence type="predicted"/>
<sequence length="23" mass="2534">MQQKSLVGIQNTKMACIGKQAQK</sequence>
<gene>
    <name evidence="1" type="ORF">BWGO95_02313</name>
</gene>
<dbReference type="AlphaFoldDB" id="A0A1C4D7C3"/>
<name>A0A1C4D7C3_BACMY</name>
<dbReference type="Proteomes" id="UP000195696">
    <property type="component" value="Unassembled WGS sequence"/>
</dbReference>
<evidence type="ECO:0000313" key="2">
    <source>
        <dbReference type="Proteomes" id="UP000195696"/>
    </source>
</evidence>
<reference evidence="1 2" key="1">
    <citation type="submission" date="2016-08" db="EMBL/GenBank/DDBJ databases">
        <authorList>
            <person name="Seilhamer J.J."/>
        </authorList>
    </citation>
    <scope>NUCLEOTIDE SEQUENCE [LARGE SCALE GENOMIC DNA]</scope>
    <source>
        <strain evidence="1 2">SDA_GO95</strain>
    </source>
</reference>
<dbReference type="EMBL" id="FMAK01000032">
    <property type="protein sequence ID" value="SCB68179.1"/>
    <property type="molecule type" value="Genomic_DNA"/>
</dbReference>